<evidence type="ECO:0000313" key="2">
    <source>
        <dbReference type="EMBL" id="SVB10438.1"/>
    </source>
</evidence>
<organism evidence="2">
    <name type="scientific">marine metagenome</name>
    <dbReference type="NCBI Taxonomy" id="408172"/>
    <lineage>
        <taxon>unclassified sequences</taxon>
        <taxon>metagenomes</taxon>
        <taxon>ecological metagenomes</taxon>
    </lineage>
</organism>
<feature type="non-terminal residue" evidence="2">
    <location>
        <position position="50"/>
    </location>
</feature>
<dbReference type="Pfam" id="PF00109">
    <property type="entry name" value="ketoacyl-synt"/>
    <property type="match status" value="1"/>
</dbReference>
<dbReference type="InterPro" id="IPR016039">
    <property type="entry name" value="Thiolase-like"/>
</dbReference>
<dbReference type="AlphaFoldDB" id="A0A382B9J7"/>
<sequence>MKRVVVTGMGIISSIGNDVEEVTSSLKNLSSGITLNETNKDMGLRSHISG</sequence>
<dbReference type="EMBL" id="UINC01028803">
    <property type="protein sequence ID" value="SVB10438.1"/>
    <property type="molecule type" value="Genomic_DNA"/>
</dbReference>
<accession>A0A382B9J7</accession>
<name>A0A382B9J7_9ZZZZ</name>
<dbReference type="InterPro" id="IPR014030">
    <property type="entry name" value="Ketoacyl_synth_N"/>
</dbReference>
<dbReference type="SUPFAM" id="SSF53901">
    <property type="entry name" value="Thiolase-like"/>
    <property type="match status" value="1"/>
</dbReference>
<dbReference type="GO" id="GO:0016746">
    <property type="term" value="F:acyltransferase activity"/>
    <property type="evidence" value="ECO:0007669"/>
    <property type="project" value="InterPro"/>
</dbReference>
<reference evidence="2" key="1">
    <citation type="submission" date="2018-05" db="EMBL/GenBank/DDBJ databases">
        <authorList>
            <person name="Lanie J.A."/>
            <person name="Ng W.-L."/>
            <person name="Kazmierczak K.M."/>
            <person name="Andrzejewski T.M."/>
            <person name="Davidsen T.M."/>
            <person name="Wayne K.J."/>
            <person name="Tettelin H."/>
            <person name="Glass J.I."/>
            <person name="Rusch D."/>
            <person name="Podicherti R."/>
            <person name="Tsui H.-C.T."/>
            <person name="Winkler M.E."/>
        </authorList>
    </citation>
    <scope>NUCLEOTIDE SEQUENCE</scope>
</reference>
<evidence type="ECO:0000259" key="1">
    <source>
        <dbReference type="Pfam" id="PF00109"/>
    </source>
</evidence>
<gene>
    <name evidence="2" type="ORF">METZ01_LOCUS163292</name>
</gene>
<proteinExistence type="predicted"/>
<protein>
    <recommendedName>
        <fullName evidence="1">Beta-ketoacyl synthase-like N-terminal domain-containing protein</fullName>
    </recommendedName>
</protein>
<feature type="domain" description="Beta-ketoacyl synthase-like N-terminal" evidence="1">
    <location>
        <begin position="1"/>
        <end position="38"/>
    </location>
</feature>